<evidence type="ECO:0000256" key="4">
    <source>
        <dbReference type="ARBA" id="ARBA00022842"/>
    </source>
</evidence>
<dbReference type="CDD" id="cd09873">
    <property type="entry name" value="PIN_Pae0151-like"/>
    <property type="match status" value="1"/>
</dbReference>
<keyword evidence="4" id="KW-0460">Magnesium</keyword>
<dbReference type="Gene3D" id="3.40.50.1010">
    <property type="entry name" value="5'-nuclease"/>
    <property type="match status" value="1"/>
</dbReference>
<dbReference type="InterPro" id="IPR029060">
    <property type="entry name" value="PIN-like_dom_sf"/>
</dbReference>
<dbReference type="SUPFAM" id="SSF88723">
    <property type="entry name" value="PIN domain-like"/>
    <property type="match status" value="1"/>
</dbReference>
<gene>
    <name evidence="5" type="ORF">NI17_002725</name>
</gene>
<proteinExistence type="predicted"/>
<evidence type="ECO:0000256" key="1">
    <source>
        <dbReference type="ARBA" id="ARBA00022722"/>
    </source>
</evidence>
<evidence type="ECO:0000256" key="3">
    <source>
        <dbReference type="ARBA" id="ARBA00022801"/>
    </source>
</evidence>
<dbReference type="Pfam" id="PF01850">
    <property type="entry name" value="PIN"/>
    <property type="match status" value="1"/>
</dbReference>
<dbReference type="InterPro" id="IPR051619">
    <property type="entry name" value="TypeII_TA_RNase_PINc/VapC"/>
</dbReference>
<keyword evidence="3" id="KW-0378">Hydrolase</keyword>
<name>A0A399G7E0_9ACTN</name>
<reference evidence="5" key="1">
    <citation type="submission" date="2020-10" db="EMBL/GenBank/DDBJ databases">
        <title>De novo genome project of the cellulose decomposer Thermobifida halotolerans type strain.</title>
        <authorList>
            <person name="Nagy I."/>
            <person name="Horvath B."/>
            <person name="Kukolya J."/>
            <person name="Nagy I."/>
            <person name="Orsini M."/>
        </authorList>
    </citation>
    <scope>NUCLEOTIDE SEQUENCE</scope>
    <source>
        <strain evidence="5">DSM 44931</strain>
    </source>
</reference>
<dbReference type="PANTHER" id="PTHR35901">
    <property type="entry name" value="RIBONUCLEASE VAPC3"/>
    <property type="match status" value="1"/>
</dbReference>
<dbReference type="GO" id="GO:0046872">
    <property type="term" value="F:metal ion binding"/>
    <property type="evidence" value="ECO:0007669"/>
    <property type="project" value="UniProtKB-KW"/>
</dbReference>
<evidence type="ECO:0000313" key="5">
    <source>
        <dbReference type="EMBL" id="UOE20180.1"/>
    </source>
</evidence>
<dbReference type="AlphaFoldDB" id="A0A399G7E0"/>
<dbReference type="RefSeq" id="WP_068689691.1">
    <property type="nucleotide sequence ID" value="NZ_CP063196.1"/>
</dbReference>
<accession>A0A399G7E0</accession>
<protein>
    <submittedName>
        <fullName evidence="5">Type II toxin-antitoxin system VapC family toxin</fullName>
    </submittedName>
</protein>
<sequence>MIVIDTSALASRLLPSATSAAVAARVKGRRLLAPSVVDPEFAGVPRGLAKASKLSPAEAEGALRKVSTGGIPIGRIMQEPLTPRVWELRHNCSPHDAVYVAAAEQWNAPLPTCDAKFTRTPGLRCEADLVT</sequence>
<dbReference type="GO" id="GO:0016787">
    <property type="term" value="F:hydrolase activity"/>
    <property type="evidence" value="ECO:0007669"/>
    <property type="project" value="UniProtKB-KW"/>
</dbReference>
<organism evidence="5 6">
    <name type="scientific">Thermobifida halotolerans</name>
    <dbReference type="NCBI Taxonomy" id="483545"/>
    <lineage>
        <taxon>Bacteria</taxon>
        <taxon>Bacillati</taxon>
        <taxon>Actinomycetota</taxon>
        <taxon>Actinomycetes</taxon>
        <taxon>Streptosporangiales</taxon>
        <taxon>Nocardiopsidaceae</taxon>
        <taxon>Thermobifida</taxon>
    </lineage>
</organism>
<dbReference type="PANTHER" id="PTHR35901:SF1">
    <property type="entry name" value="EXONUCLEASE VAPC9"/>
    <property type="match status" value="1"/>
</dbReference>
<dbReference type="GO" id="GO:0004518">
    <property type="term" value="F:nuclease activity"/>
    <property type="evidence" value="ECO:0007669"/>
    <property type="project" value="UniProtKB-KW"/>
</dbReference>
<evidence type="ECO:0000256" key="2">
    <source>
        <dbReference type="ARBA" id="ARBA00022723"/>
    </source>
</evidence>
<dbReference type="InterPro" id="IPR002716">
    <property type="entry name" value="PIN_dom"/>
</dbReference>
<keyword evidence="1" id="KW-0540">Nuclease</keyword>
<dbReference type="KEGG" id="thao:NI17_002725"/>
<keyword evidence="2" id="KW-0479">Metal-binding</keyword>
<keyword evidence="6" id="KW-1185">Reference proteome</keyword>
<evidence type="ECO:0000313" key="6">
    <source>
        <dbReference type="Proteomes" id="UP000265719"/>
    </source>
</evidence>
<dbReference type="EMBL" id="CP063196">
    <property type="protein sequence ID" value="UOE20180.1"/>
    <property type="molecule type" value="Genomic_DNA"/>
</dbReference>
<dbReference type="InterPro" id="IPR044153">
    <property type="entry name" value="PIN_Pae0151-like"/>
</dbReference>
<dbReference type="OrthoDB" id="4377304at2"/>
<dbReference type="Proteomes" id="UP000265719">
    <property type="component" value="Chromosome"/>
</dbReference>